<keyword evidence="3" id="KW-1185">Reference proteome</keyword>
<evidence type="ECO:0000313" key="3">
    <source>
        <dbReference type="Proteomes" id="UP001152622"/>
    </source>
</evidence>
<evidence type="ECO:0000256" key="1">
    <source>
        <dbReference type="SAM" id="MobiDB-lite"/>
    </source>
</evidence>
<dbReference type="OrthoDB" id="8939876at2759"/>
<proteinExistence type="predicted"/>
<accession>A0A9Q1GCI0</accession>
<feature type="compositionally biased region" description="Basic and acidic residues" evidence="1">
    <location>
        <begin position="69"/>
        <end position="79"/>
    </location>
</feature>
<reference evidence="2" key="1">
    <citation type="journal article" date="2023" name="Science">
        <title>Genome structures resolve the early diversification of teleost fishes.</title>
        <authorList>
            <person name="Parey E."/>
            <person name="Louis A."/>
            <person name="Montfort J."/>
            <person name="Bouchez O."/>
            <person name="Roques C."/>
            <person name="Iampietro C."/>
            <person name="Lluch J."/>
            <person name="Castinel A."/>
            <person name="Donnadieu C."/>
            <person name="Desvignes T."/>
            <person name="Floi Bucao C."/>
            <person name="Jouanno E."/>
            <person name="Wen M."/>
            <person name="Mejri S."/>
            <person name="Dirks R."/>
            <person name="Jansen H."/>
            <person name="Henkel C."/>
            <person name="Chen W.J."/>
            <person name="Zahm M."/>
            <person name="Cabau C."/>
            <person name="Klopp C."/>
            <person name="Thompson A.W."/>
            <person name="Robinson-Rechavi M."/>
            <person name="Braasch I."/>
            <person name="Lecointre G."/>
            <person name="Bobe J."/>
            <person name="Postlethwait J.H."/>
            <person name="Berthelot C."/>
            <person name="Roest Crollius H."/>
            <person name="Guiguen Y."/>
        </authorList>
    </citation>
    <scope>NUCLEOTIDE SEQUENCE</scope>
    <source>
        <strain evidence="2">WJC10195</strain>
    </source>
</reference>
<dbReference type="Proteomes" id="UP001152622">
    <property type="component" value="Chromosome 1"/>
</dbReference>
<sequence>MGQRRIHRRKNSRGKECWEIRQIPAEPDLDRLDDGNGIEATLMTNRAQWHKACRVKYSQTILQRRRKSLEKVEQSDAPKVHTRSAHSHVDPKDPVCFFCNKPAGSEVLHEVATKQIDFNVRKAALETEDTELLAKLAPGDMIALEAKYHRNCLRMLYNKARQAVANYGHEEEAQLHGIAFAELVAFMEERRSDDCAPVFKLADQGDLYQVRLEQLGATVGNRIHTTRLKNRLLSELPDLMAHSQGRDTLLTFQDDIGDALKKACDHDSDAMHLVRAAQVVRKEMFATKFNFDGSFHPNCQKESVPTSLLALVNMILDGANIKHQTQLLETGTTTAALTVSQLLVFNSVKHIRAAKSSGTVRHSRERVALKVHAVTRKRGLIDTLFSLGMCVSYDRLLQVSADIANGVCQHFRLKDIVCPPKMRNGLFTTAAVDNIDHNPSSGTAKDSFHGTSISLIQHPTHECAGSDRGVLVMNQSTPSTRSIMPLPQAYTNVPPVALITKQFTAPPVKGPLLGDWLEDSGWTNALVQAEIASPGTADSFIHARHVTKTRHAHQLTAASLYNLLHQAYNQHCTSEAVPPTFEEWCLQRVSESVHFNYWLKTLSLEVLMLMYIRSLREGNFQLYMETLTQLLPWMFALDHTHYSRWLSVHVRDMMVLSDKHPAILEEFRAGKFVVHKTSHKFSAMAIDHCHEQNNALIKGSGGAVSLTENPGALHRWMVAGPEIARMTTDFENESSPQSENRHHEQKPAVQEAFMMNVRSLTAVIEEMGNPFLEESQDLLVLDSKDIMSSSVADTVRKVESLGAQQYKTFVEERLEQQTKPVTDTLPKNKMPLFSHPPVKT</sequence>
<dbReference type="PANTHER" id="PTHR47018">
    <property type="entry name" value="CXC DOMAIN-CONTAINING PROTEIN-RELATED"/>
    <property type="match status" value="1"/>
</dbReference>
<comment type="caution">
    <text evidence="2">The sequence shown here is derived from an EMBL/GenBank/DDBJ whole genome shotgun (WGS) entry which is preliminary data.</text>
</comment>
<feature type="region of interest" description="Disordered" evidence="1">
    <location>
        <begin position="817"/>
        <end position="840"/>
    </location>
</feature>
<protein>
    <submittedName>
        <fullName evidence="2">Uncharacterized protein</fullName>
    </submittedName>
</protein>
<name>A0A9Q1GCI0_SYNKA</name>
<dbReference type="AlphaFoldDB" id="A0A9Q1GCI0"/>
<gene>
    <name evidence="2" type="ORF">SKAU_G00014800</name>
</gene>
<dbReference type="EMBL" id="JAINUF010000001">
    <property type="protein sequence ID" value="KAJ8380702.1"/>
    <property type="molecule type" value="Genomic_DNA"/>
</dbReference>
<organism evidence="2 3">
    <name type="scientific">Synaphobranchus kaupii</name>
    <name type="common">Kaup's arrowtooth eel</name>
    <dbReference type="NCBI Taxonomy" id="118154"/>
    <lineage>
        <taxon>Eukaryota</taxon>
        <taxon>Metazoa</taxon>
        <taxon>Chordata</taxon>
        <taxon>Craniata</taxon>
        <taxon>Vertebrata</taxon>
        <taxon>Euteleostomi</taxon>
        <taxon>Actinopterygii</taxon>
        <taxon>Neopterygii</taxon>
        <taxon>Teleostei</taxon>
        <taxon>Anguilliformes</taxon>
        <taxon>Synaphobranchidae</taxon>
        <taxon>Synaphobranchus</taxon>
    </lineage>
</organism>
<evidence type="ECO:0000313" key="2">
    <source>
        <dbReference type="EMBL" id="KAJ8380702.1"/>
    </source>
</evidence>
<feature type="region of interest" description="Disordered" evidence="1">
    <location>
        <begin position="68"/>
        <end position="87"/>
    </location>
</feature>